<dbReference type="AlphaFoldDB" id="A0A816L3Q9"/>
<feature type="region of interest" description="Disordered" evidence="1">
    <location>
        <begin position="36"/>
        <end position="91"/>
    </location>
</feature>
<reference evidence="2" key="1">
    <citation type="submission" date="2021-01" db="EMBL/GenBank/DDBJ databases">
        <authorList>
            <consortium name="Genoscope - CEA"/>
            <person name="William W."/>
        </authorList>
    </citation>
    <scope>NUCLEOTIDE SEQUENCE</scope>
</reference>
<feature type="non-terminal residue" evidence="2">
    <location>
        <position position="1"/>
    </location>
</feature>
<sequence>YIEVNLDSDGLLGDEEDASPILEPPQQRVPAILRLGENSSAADADRSTVPVSPQTKAAGKRRVTRSATKKFTRRSPLQNLKANKPARSSSAACRKLYSGGAKVLPCDKVA</sequence>
<protein>
    <submittedName>
        <fullName evidence="2">(rape) hypothetical protein</fullName>
    </submittedName>
</protein>
<feature type="non-terminal residue" evidence="2">
    <location>
        <position position="110"/>
    </location>
</feature>
<feature type="compositionally biased region" description="Basic residues" evidence="1">
    <location>
        <begin position="58"/>
        <end position="73"/>
    </location>
</feature>
<proteinExistence type="predicted"/>
<name>A0A816L3Q9_BRANA</name>
<gene>
    <name evidence="2" type="ORF">DARMORV10_C05P04160.1</name>
</gene>
<evidence type="ECO:0000256" key="1">
    <source>
        <dbReference type="SAM" id="MobiDB-lite"/>
    </source>
</evidence>
<feature type="compositionally biased region" description="Polar residues" evidence="1">
    <location>
        <begin position="75"/>
        <end position="91"/>
    </location>
</feature>
<dbReference type="EMBL" id="HG994369">
    <property type="protein sequence ID" value="CAF1923913.1"/>
    <property type="molecule type" value="Genomic_DNA"/>
</dbReference>
<evidence type="ECO:0000313" key="2">
    <source>
        <dbReference type="EMBL" id="CAF1923913.1"/>
    </source>
</evidence>
<feature type="region of interest" description="Disordered" evidence="1">
    <location>
        <begin position="1"/>
        <end position="22"/>
    </location>
</feature>
<dbReference type="Proteomes" id="UP001295469">
    <property type="component" value="Chromosome C05"/>
</dbReference>
<accession>A0A816L3Q9</accession>
<organism evidence="2">
    <name type="scientific">Brassica napus</name>
    <name type="common">Rape</name>
    <dbReference type="NCBI Taxonomy" id="3708"/>
    <lineage>
        <taxon>Eukaryota</taxon>
        <taxon>Viridiplantae</taxon>
        <taxon>Streptophyta</taxon>
        <taxon>Embryophyta</taxon>
        <taxon>Tracheophyta</taxon>
        <taxon>Spermatophyta</taxon>
        <taxon>Magnoliopsida</taxon>
        <taxon>eudicotyledons</taxon>
        <taxon>Gunneridae</taxon>
        <taxon>Pentapetalae</taxon>
        <taxon>rosids</taxon>
        <taxon>malvids</taxon>
        <taxon>Brassicales</taxon>
        <taxon>Brassicaceae</taxon>
        <taxon>Brassiceae</taxon>
        <taxon>Brassica</taxon>
    </lineage>
</organism>